<comment type="subcellular location">
    <subcellularLocation>
        <location evidence="1 7">Periplasm</location>
    </subcellularLocation>
</comment>
<accession>A0A7V7KFH0</accession>
<evidence type="ECO:0000256" key="5">
    <source>
        <dbReference type="ARBA" id="ARBA00023157"/>
    </source>
</evidence>
<dbReference type="PANTHER" id="PTHR35891">
    <property type="entry name" value="THIOL:DISULFIDE INTERCHANGE PROTEIN DSBA"/>
    <property type="match status" value="1"/>
</dbReference>
<feature type="chain" id="PRO_5031461754" description="Thiol:disulfide interchange protein" evidence="9">
    <location>
        <begin position="27"/>
        <end position="216"/>
    </location>
</feature>
<keyword evidence="12" id="KW-1185">Reference proteome</keyword>
<dbReference type="InterPro" id="IPR017937">
    <property type="entry name" value="Thioredoxin_CS"/>
</dbReference>
<evidence type="ECO:0000256" key="1">
    <source>
        <dbReference type="ARBA" id="ARBA00004418"/>
    </source>
</evidence>
<evidence type="ECO:0000313" key="12">
    <source>
        <dbReference type="Proteomes" id="UP000486760"/>
    </source>
</evidence>
<evidence type="ECO:0000256" key="4">
    <source>
        <dbReference type="ARBA" id="ARBA00022764"/>
    </source>
</evidence>
<dbReference type="AlphaFoldDB" id="A0A7V7KFH0"/>
<keyword evidence="4 7" id="KW-0574">Periplasm</keyword>
<dbReference type="EMBL" id="VTPY01000006">
    <property type="protein sequence ID" value="KAA0010850.1"/>
    <property type="molecule type" value="Genomic_DNA"/>
</dbReference>
<dbReference type="Pfam" id="PF01323">
    <property type="entry name" value="DSBA"/>
    <property type="match status" value="1"/>
</dbReference>
<comment type="similarity">
    <text evidence="2">Belongs to the thioredoxin family. DsbA subfamily.</text>
</comment>
<sequence>MFKPFRTLQSALIAIAGLGLASLAAADNLVEGQHYEMLPEPVETQVEEDQIEVTEVFWYGCPHCYNLEEPLNAWVAEQPDDVAFRRMPATMGGDWNTHASMFYAAEELGIHDEAHGAIFSAIHQDGQKLNNADSIAKFLSQYDVSEDEVRQALDAFGVKAKVNQAHARMRTMRLMGVPALVIDGRYLVTPSSAGSLENMPQVADALVERVRQERQG</sequence>
<evidence type="ECO:0000256" key="7">
    <source>
        <dbReference type="PIRNR" id="PIRNR001488"/>
    </source>
</evidence>
<dbReference type="PIRSF" id="PIRSF001488">
    <property type="entry name" value="Tdi_protein"/>
    <property type="match status" value="1"/>
</dbReference>
<dbReference type="GO" id="GO:0042597">
    <property type="term" value="C:periplasmic space"/>
    <property type="evidence" value="ECO:0007669"/>
    <property type="project" value="UniProtKB-SubCell"/>
</dbReference>
<dbReference type="CDD" id="cd03019">
    <property type="entry name" value="DsbA_DsbA"/>
    <property type="match status" value="1"/>
</dbReference>
<dbReference type="RefSeq" id="WP_149329487.1">
    <property type="nucleotide sequence ID" value="NZ_VTPY01000006.1"/>
</dbReference>
<evidence type="ECO:0000313" key="11">
    <source>
        <dbReference type="EMBL" id="KAA0010850.1"/>
    </source>
</evidence>
<dbReference type="InterPro" id="IPR036249">
    <property type="entry name" value="Thioredoxin-like_sf"/>
</dbReference>
<keyword evidence="6" id="KW-0676">Redox-active center</keyword>
<gene>
    <name evidence="11" type="ORF">F0A17_16725</name>
</gene>
<evidence type="ECO:0000256" key="2">
    <source>
        <dbReference type="ARBA" id="ARBA00005791"/>
    </source>
</evidence>
<evidence type="ECO:0000259" key="10">
    <source>
        <dbReference type="PROSITE" id="PS51352"/>
    </source>
</evidence>
<comment type="caution">
    <text evidence="11">The sequence shown here is derived from an EMBL/GenBank/DDBJ whole genome shotgun (WGS) entry which is preliminary data.</text>
</comment>
<protein>
    <recommendedName>
        <fullName evidence="7">Thiol:disulfide interchange protein</fullName>
    </recommendedName>
</protein>
<keyword evidence="5 7" id="KW-1015">Disulfide bond</keyword>
<proteinExistence type="inferred from homology"/>
<dbReference type="PANTHER" id="PTHR35891:SF2">
    <property type="entry name" value="THIOL:DISULFIDE INTERCHANGE PROTEIN DSBA"/>
    <property type="match status" value="1"/>
</dbReference>
<reference evidence="11 12" key="1">
    <citation type="submission" date="2019-08" db="EMBL/GenBank/DDBJ databases">
        <title>Bioinformatics analysis of the strain L3 and L5.</title>
        <authorList>
            <person name="Li X."/>
        </authorList>
    </citation>
    <scope>NUCLEOTIDE SEQUENCE [LARGE SCALE GENOMIC DNA]</scope>
    <source>
        <strain evidence="11 12">L5</strain>
    </source>
</reference>
<feature type="disulfide bond" description="Redox-active" evidence="8">
    <location>
        <begin position="61"/>
        <end position="64"/>
    </location>
</feature>
<dbReference type="Proteomes" id="UP000486760">
    <property type="component" value="Unassembled WGS sequence"/>
</dbReference>
<evidence type="ECO:0000256" key="6">
    <source>
        <dbReference type="ARBA" id="ARBA00023284"/>
    </source>
</evidence>
<feature type="domain" description="Thioredoxin" evidence="10">
    <location>
        <begin position="14"/>
        <end position="158"/>
    </location>
</feature>
<dbReference type="PROSITE" id="PS51352">
    <property type="entry name" value="THIOREDOXIN_2"/>
    <property type="match status" value="1"/>
</dbReference>
<keyword evidence="3 9" id="KW-0732">Signal</keyword>
<dbReference type="InterPro" id="IPR013766">
    <property type="entry name" value="Thioredoxin_domain"/>
</dbReference>
<dbReference type="SUPFAM" id="SSF52833">
    <property type="entry name" value="Thioredoxin-like"/>
    <property type="match status" value="1"/>
</dbReference>
<dbReference type="GO" id="GO:0015036">
    <property type="term" value="F:disulfide oxidoreductase activity"/>
    <property type="evidence" value="ECO:0007669"/>
    <property type="project" value="UniProtKB-ARBA"/>
</dbReference>
<name>A0A7V7KFH0_9GAMM</name>
<evidence type="ECO:0000256" key="8">
    <source>
        <dbReference type="PIRSR" id="PIRSR001488-1"/>
    </source>
</evidence>
<dbReference type="InterPro" id="IPR023205">
    <property type="entry name" value="DsbA/DsbL"/>
</dbReference>
<organism evidence="11 12">
    <name type="scientific">Billgrantia pellis</name>
    <dbReference type="NCBI Taxonomy" id="2606936"/>
    <lineage>
        <taxon>Bacteria</taxon>
        <taxon>Pseudomonadati</taxon>
        <taxon>Pseudomonadota</taxon>
        <taxon>Gammaproteobacteria</taxon>
        <taxon>Oceanospirillales</taxon>
        <taxon>Halomonadaceae</taxon>
        <taxon>Billgrantia</taxon>
    </lineage>
</organism>
<evidence type="ECO:0000256" key="9">
    <source>
        <dbReference type="SAM" id="SignalP"/>
    </source>
</evidence>
<dbReference type="Gene3D" id="3.40.30.10">
    <property type="entry name" value="Glutaredoxin"/>
    <property type="match status" value="1"/>
</dbReference>
<dbReference type="InterPro" id="IPR050824">
    <property type="entry name" value="Thiol_disulfide_DsbA"/>
</dbReference>
<dbReference type="InterPro" id="IPR001853">
    <property type="entry name" value="DSBA-like_thioredoxin_dom"/>
</dbReference>
<feature type="signal peptide" evidence="9">
    <location>
        <begin position="1"/>
        <end position="26"/>
    </location>
</feature>
<evidence type="ECO:0000256" key="3">
    <source>
        <dbReference type="ARBA" id="ARBA00022729"/>
    </source>
</evidence>
<dbReference type="PROSITE" id="PS00194">
    <property type="entry name" value="THIOREDOXIN_1"/>
    <property type="match status" value="1"/>
</dbReference>